<evidence type="ECO:0000256" key="1">
    <source>
        <dbReference type="SAM" id="MobiDB-lite"/>
    </source>
</evidence>
<accession>A0ABN3EEC5</accession>
<organism evidence="2 3">
    <name type="scientific">Streptomyces indiaensis</name>
    <dbReference type="NCBI Taxonomy" id="284033"/>
    <lineage>
        <taxon>Bacteria</taxon>
        <taxon>Bacillati</taxon>
        <taxon>Actinomycetota</taxon>
        <taxon>Actinomycetes</taxon>
        <taxon>Kitasatosporales</taxon>
        <taxon>Streptomycetaceae</taxon>
        <taxon>Streptomyces</taxon>
    </lineage>
</organism>
<evidence type="ECO:0000313" key="3">
    <source>
        <dbReference type="Proteomes" id="UP001501474"/>
    </source>
</evidence>
<sequence length="59" mass="6234">MRTSDEANNSMNAARSRASDSRSTSRSVVIGAGGQATDPSSEMPGNLSHARERDPKEKA</sequence>
<feature type="region of interest" description="Disordered" evidence="1">
    <location>
        <begin position="1"/>
        <end position="59"/>
    </location>
</feature>
<evidence type="ECO:0000313" key="2">
    <source>
        <dbReference type="EMBL" id="GAA2255018.1"/>
    </source>
</evidence>
<keyword evidence="3" id="KW-1185">Reference proteome</keyword>
<feature type="compositionally biased region" description="Low complexity" evidence="1">
    <location>
        <begin position="7"/>
        <end position="27"/>
    </location>
</feature>
<comment type="caution">
    <text evidence="2">The sequence shown here is derived from an EMBL/GenBank/DDBJ whole genome shotgun (WGS) entry which is preliminary data.</text>
</comment>
<protein>
    <submittedName>
        <fullName evidence="2">Uncharacterized protein</fullName>
    </submittedName>
</protein>
<proteinExistence type="predicted"/>
<feature type="compositionally biased region" description="Basic and acidic residues" evidence="1">
    <location>
        <begin position="49"/>
        <end position="59"/>
    </location>
</feature>
<name>A0ABN3EEC5_9ACTN</name>
<dbReference type="EMBL" id="BAAART010000163">
    <property type="protein sequence ID" value="GAA2255018.1"/>
    <property type="molecule type" value="Genomic_DNA"/>
</dbReference>
<gene>
    <name evidence="2" type="ORF">GCM10010104_60020</name>
</gene>
<reference evidence="2 3" key="1">
    <citation type="journal article" date="2019" name="Int. J. Syst. Evol. Microbiol.">
        <title>The Global Catalogue of Microorganisms (GCM) 10K type strain sequencing project: providing services to taxonomists for standard genome sequencing and annotation.</title>
        <authorList>
            <consortium name="The Broad Institute Genomics Platform"/>
            <consortium name="The Broad Institute Genome Sequencing Center for Infectious Disease"/>
            <person name="Wu L."/>
            <person name="Ma J."/>
        </authorList>
    </citation>
    <scope>NUCLEOTIDE SEQUENCE [LARGE SCALE GENOMIC DNA]</scope>
    <source>
        <strain evidence="2 3">JCM 3053</strain>
    </source>
</reference>
<dbReference type="Proteomes" id="UP001501474">
    <property type="component" value="Unassembled WGS sequence"/>
</dbReference>